<gene>
    <name evidence="2" type="ORF">Cadr_000003942</name>
</gene>
<dbReference type="Proteomes" id="UP000299084">
    <property type="component" value="Unassembled WGS sequence"/>
</dbReference>
<evidence type="ECO:0000313" key="3">
    <source>
        <dbReference type="Proteomes" id="UP000299084"/>
    </source>
</evidence>
<proteinExistence type="predicted"/>
<name>A0A5N4ECQ7_CAMDR</name>
<reference evidence="2 3" key="1">
    <citation type="journal article" date="2019" name="Mol. Ecol. Resour.">
        <title>Improving Illumina assemblies with Hi-C and long reads: an example with the North African dromedary.</title>
        <authorList>
            <person name="Elbers J.P."/>
            <person name="Rogers M.F."/>
            <person name="Perelman P.L."/>
            <person name="Proskuryakova A.A."/>
            <person name="Serdyukova N.A."/>
            <person name="Johnson W.E."/>
            <person name="Horin P."/>
            <person name="Corander J."/>
            <person name="Murphy D."/>
            <person name="Burger P.A."/>
        </authorList>
    </citation>
    <scope>NUCLEOTIDE SEQUENCE [LARGE SCALE GENOMIC DNA]</scope>
    <source>
        <strain evidence="2">Drom800</strain>
        <tissue evidence="2">Blood</tissue>
    </source>
</reference>
<protein>
    <submittedName>
        <fullName evidence="2">Uncharacterized protein</fullName>
    </submittedName>
</protein>
<organism evidence="2 3">
    <name type="scientific">Camelus dromedarius</name>
    <name type="common">Dromedary</name>
    <name type="synonym">Arabian camel</name>
    <dbReference type="NCBI Taxonomy" id="9838"/>
    <lineage>
        <taxon>Eukaryota</taxon>
        <taxon>Metazoa</taxon>
        <taxon>Chordata</taxon>
        <taxon>Craniata</taxon>
        <taxon>Vertebrata</taxon>
        <taxon>Euteleostomi</taxon>
        <taxon>Mammalia</taxon>
        <taxon>Eutheria</taxon>
        <taxon>Laurasiatheria</taxon>
        <taxon>Artiodactyla</taxon>
        <taxon>Tylopoda</taxon>
        <taxon>Camelidae</taxon>
        <taxon>Camelus</taxon>
    </lineage>
</organism>
<feature type="compositionally biased region" description="Basic and acidic residues" evidence="1">
    <location>
        <begin position="1"/>
        <end position="17"/>
    </location>
</feature>
<evidence type="ECO:0000313" key="2">
    <source>
        <dbReference type="EMBL" id="KAB1280929.1"/>
    </source>
</evidence>
<dbReference type="AlphaFoldDB" id="A0A5N4ECQ7"/>
<feature type="region of interest" description="Disordered" evidence="1">
    <location>
        <begin position="1"/>
        <end position="44"/>
    </location>
</feature>
<evidence type="ECO:0000256" key="1">
    <source>
        <dbReference type="SAM" id="MobiDB-lite"/>
    </source>
</evidence>
<dbReference type="EMBL" id="JWIN03000003">
    <property type="protein sequence ID" value="KAB1280929.1"/>
    <property type="molecule type" value="Genomic_DNA"/>
</dbReference>
<keyword evidence="3" id="KW-1185">Reference proteome</keyword>
<accession>A0A5N4ECQ7</accession>
<comment type="caution">
    <text evidence="2">The sequence shown here is derived from an EMBL/GenBank/DDBJ whole genome shotgun (WGS) entry which is preliminary data.</text>
</comment>
<sequence>MEGGLRHGEKAISHWSRDTWGPGCWKRQEGPSSRDSGGARPHRHVALDLRPPELNAAELWAGPEQGQWRLKRSEGVLARVDGQRDF</sequence>